<accession>A0ABY5APA9</accession>
<dbReference type="EMBL" id="CP098611">
    <property type="protein sequence ID" value="USR91039.1"/>
    <property type="molecule type" value="Genomic_DNA"/>
</dbReference>
<proteinExistence type="predicted"/>
<evidence type="ECO:0000313" key="1">
    <source>
        <dbReference type="EMBL" id="USR91039.1"/>
    </source>
</evidence>
<reference evidence="1" key="1">
    <citation type="submission" date="2022-06" db="EMBL/GenBank/DDBJ databases">
        <title>Genome sequence of Phormidium yuhuli AB48 isolated from an industrial photobioreactor environment.</title>
        <authorList>
            <person name="Qiu Y."/>
            <person name="Noonan A.J.C."/>
            <person name="Dofher K."/>
            <person name="Koch M."/>
            <person name="Kieft B."/>
            <person name="Lin X."/>
            <person name="Ziels R.M."/>
            <person name="Hallam S.J."/>
        </authorList>
    </citation>
    <scope>NUCLEOTIDE SEQUENCE</scope>
    <source>
        <strain evidence="1">AB48</strain>
    </source>
</reference>
<organism evidence="1 2">
    <name type="scientific">Phormidium yuhuli AB48</name>
    <dbReference type="NCBI Taxonomy" id="2940671"/>
    <lineage>
        <taxon>Bacteria</taxon>
        <taxon>Bacillati</taxon>
        <taxon>Cyanobacteriota</taxon>
        <taxon>Cyanophyceae</taxon>
        <taxon>Oscillatoriophycideae</taxon>
        <taxon>Oscillatoriales</taxon>
        <taxon>Oscillatoriaceae</taxon>
        <taxon>Phormidium</taxon>
        <taxon>Phormidium yuhuli</taxon>
    </lineage>
</organism>
<dbReference type="Proteomes" id="UP001056708">
    <property type="component" value="Chromosome"/>
</dbReference>
<gene>
    <name evidence="1" type="ORF">NEA10_19795</name>
</gene>
<name>A0ABY5APA9_9CYAN</name>
<dbReference type="RefSeq" id="WP_252663073.1">
    <property type="nucleotide sequence ID" value="NZ_CP098611.1"/>
</dbReference>
<protein>
    <submittedName>
        <fullName evidence="1">Uncharacterized protein</fullName>
    </submittedName>
</protein>
<sequence>MISTLKNFKQKSHPLALCDQIRLTLQPKLRDDCINHISSRAQKEGHRTLIPQHLKDASPFAIANLYHYFTLRDDSGEDDSEDLPPQPVAS</sequence>
<keyword evidence="2" id="KW-1185">Reference proteome</keyword>
<evidence type="ECO:0000313" key="2">
    <source>
        <dbReference type="Proteomes" id="UP001056708"/>
    </source>
</evidence>